<protein>
    <submittedName>
        <fullName evidence="1">Uncharacterized protein</fullName>
    </submittedName>
</protein>
<dbReference type="Proteomes" id="UP001060085">
    <property type="component" value="Linkage Group LG08"/>
</dbReference>
<organism evidence="1 2">
    <name type="scientific">Catharanthus roseus</name>
    <name type="common">Madagascar periwinkle</name>
    <name type="synonym">Vinca rosea</name>
    <dbReference type="NCBI Taxonomy" id="4058"/>
    <lineage>
        <taxon>Eukaryota</taxon>
        <taxon>Viridiplantae</taxon>
        <taxon>Streptophyta</taxon>
        <taxon>Embryophyta</taxon>
        <taxon>Tracheophyta</taxon>
        <taxon>Spermatophyta</taxon>
        <taxon>Magnoliopsida</taxon>
        <taxon>eudicotyledons</taxon>
        <taxon>Gunneridae</taxon>
        <taxon>Pentapetalae</taxon>
        <taxon>asterids</taxon>
        <taxon>lamiids</taxon>
        <taxon>Gentianales</taxon>
        <taxon>Apocynaceae</taxon>
        <taxon>Rauvolfioideae</taxon>
        <taxon>Vinceae</taxon>
        <taxon>Catharanthinae</taxon>
        <taxon>Catharanthus</taxon>
    </lineage>
</organism>
<evidence type="ECO:0000313" key="2">
    <source>
        <dbReference type="Proteomes" id="UP001060085"/>
    </source>
</evidence>
<proteinExistence type="predicted"/>
<gene>
    <name evidence="1" type="ORF">M9H77_34359</name>
</gene>
<sequence>MASSTNDTVSLAKHSSDSLKPFLDQLPKVYLGEDFPLYQWEGFWYAPLLLEAAKSVQSNFQARDDDVILASSLKTGTIWLKSLLFCIMGPKINDINEDPLSKNHPAAFVQTLETQVYVTNPNPDHLASFPSPRLFHTHLPYNVLPNSIKNSKCKIVYIVRNPKDTLVSMWHFFNSVKQFPFELLFEGFCNGIHPFGPFFDHVLQYWNESSKANDKILFLKYEDLKRDSKGQVKKLANFLGKPFENDEEVDQVLWRCSLERLKNLEVNKNGIDPWVQMPNRSYFRLGLIGDWKNTLTLEMEEKLDQITRTKLAGSGLELDI</sequence>
<name>A0ACB9ZLU1_CATRO</name>
<accession>A0ACB9ZLU1</accession>
<reference evidence="2" key="1">
    <citation type="journal article" date="2023" name="Nat. Plants">
        <title>Single-cell RNA sequencing provides a high-resolution roadmap for understanding the multicellular compartmentation of specialized metabolism.</title>
        <authorList>
            <person name="Sun S."/>
            <person name="Shen X."/>
            <person name="Li Y."/>
            <person name="Li Y."/>
            <person name="Wang S."/>
            <person name="Li R."/>
            <person name="Zhang H."/>
            <person name="Shen G."/>
            <person name="Guo B."/>
            <person name="Wei J."/>
            <person name="Xu J."/>
            <person name="St-Pierre B."/>
            <person name="Chen S."/>
            <person name="Sun C."/>
        </authorList>
    </citation>
    <scope>NUCLEOTIDE SEQUENCE [LARGE SCALE GENOMIC DNA]</scope>
</reference>
<dbReference type="EMBL" id="CM044708">
    <property type="protein sequence ID" value="KAI5648354.1"/>
    <property type="molecule type" value="Genomic_DNA"/>
</dbReference>
<keyword evidence="2" id="KW-1185">Reference proteome</keyword>
<comment type="caution">
    <text evidence="1">The sequence shown here is derived from an EMBL/GenBank/DDBJ whole genome shotgun (WGS) entry which is preliminary data.</text>
</comment>
<evidence type="ECO:0000313" key="1">
    <source>
        <dbReference type="EMBL" id="KAI5648354.1"/>
    </source>
</evidence>